<accession>A0A941DSW4</accession>
<dbReference type="Proteomes" id="UP000675284">
    <property type="component" value="Unassembled WGS sequence"/>
</dbReference>
<organism evidence="1 2">
    <name type="scientific">Virgibacillus salarius</name>
    <dbReference type="NCBI Taxonomy" id="447199"/>
    <lineage>
        <taxon>Bacteria</taxon>
        <taxon>Bacillati</taxon>
        <taxon>Bacillota</taxon>
        <taxon>Bacilli</taxon>
        <taxon>Bacillales</taxon>
        <taxon>Bacillaceae</taxon>
        <taxon>Virgibacillus</taxon>
    </lineage>
</organism>
<dbReference type="AlphaFoldDB" id="A0A941DSW4"/>
<gene>
    <name evidence="1" type="ORF">KCX74_08525</name>
</gene>
<evidence type="ECO:0000313" key="2">
    <source>
        <dbReference type="Proteomes" id="UP000675284"/>
    </source>
</evidence>
<sequence>MEEVVAQKKQFFIFEPSVHKIKLCNKKQGLLYFNLKITRPSGRVKDYSVVYRIVKDSSHSKWILDDYPFLNVKSQNIDVKYFKDVHDQALLAINYGNRIIDNYNKLFKWNPNQVKIKIFSTLDQISTSIPCFTTYGWSEEKESIKILVPHYTKEKTKIFLQMLTHELSHKMLSNITNDNASLWLQEGLAVLLEKSFIFKGNSINFSASNSENYVKKVLKDVGYTLLSLSELNKLDYRSGHEIYNQGFLLVYFLFSKYGLQKLDNIFKNLKEFNYINSRTQCKLKKLNARTNMALVQNLDNYDDLHNQLKTFYLKYT</sequence>
<proteinExistence type="predicted"/>
<dbReference type="RefSeq" id="WP_166530266.1">
    <property type="nucleotide sequence ID" value="NZ_JAGSOT010000021.1"/>
</dbReference>
<evidence type="ECO:0000313" key="1">
    <source>
        <dbReference type="EMBL" id="MBR7796085.1"/>
    </source>
</evidence>
<reference evidence="1" key="1">
    <citation type="submission" date="2021-04" db="EMBL/GenBank/DDBJ databases">
        <title>Isolation and polyphasic classification of algal microorganism.</title>
        <authorList>
            <person name="Wang S."/>
        </authorList>
    </citation>
    <scope>NUCLEOTIDE SEQUENCE</scope>
    <source>
        <strain evidence="1">720a</strain>
    </source>
</reference>
<name>A0A941DSW4_9BACI</name>
<evidence type="ECO:0008006" key="3">
    <source>
        <dbReference type="Google" id="ProtNLM"/>
    </source>
</evidence>
<dbReference type="EMBL" id="JAGSOT010000021">
    <property type="protein sequence ID" value="MBR7796085.1"/>
    <property type="molecule type" value="Genomic_DNA"/>
</dbReference>
<keyword evidence="2" id="KW-1185">Reference proteome</keyword>
<protein>
    <recommendedName>
        <fullName evidence="3">Peptidase MA superfamily protein</fullName>
    </recommendedName>
</protein>
<comment type="caution">
    <text evidence="1">The sequence shown here is derived from an EMBL/GenBank/DDBJ whole genome shotgun (WGS) entry which is preliminary data.</text>
</comment>
<dbReference type="Gene3D" id="1.10.390.20">
    <property type="match status" value="1"/>
</dbReference>